<dbReference type="SUPFAM" id="SSF51197">
    <property type="entry name" value="Clavaminate synthase-like"/>
    <property type="match status" value="1"/>
</dbReference>
<proteinExistence type="predicted"/>
<dbReference type="GO" id="GO:0046872">
    <property type="term" value="F:metal ion binding"/>
    <property type="evidence" value="ECO:0007669"/>
    <property type="project" value="UniProtKB-KW"/>
</dbReference>
<evidence type="ECO:0000256" key="4">
    <source>
        <dbReference type="SAM" id="MobiDB-lite"/>
    </source>
</evidence>
<feature type="non-terminal residue" evidence="6">
    <location>
        <position position="371"/>
    </location>
</feature>
<dbReference type="GO" id="GO:0000118">
    <property type="term" value="C:histone deacetylase complex"/>
    <property type="evidence" value="ECO:0007669"/>
    <property type="project" value="TreeGrafter"/>
</dbReference>
<protein>
    <recommendedName>
        <fullName evidence="5">JmjC domain-containing protein</fullName>
    </recommendedName>
</protein>
<gene>
    <name evidence="6" type="ORF">L227DRAFT_490016</name>
</gene>
<dbReference type="STRING" id="1328759.A0A5C2RQN3"/>
<keyword evidence="3" id="KW-0539">Nucleus</keyword>
<dbReference type="Pfam" id="PF02373">
    <property type="entry name" value="JmjC"/>
    <property type="match status" value="1"/>
</dbReference>
<evidence type="ECO:0000256" key="1">
    <source>
        <dbReference type="ARBA" id="ARBA00004123"/>
    </source>
</evidence>
<evidence type="ECO:0000313" key="6">
    <source>
        <dbReference type="EMBL" id="RPD53490.1"/>
    </source>
</evidence>
<accession>A0A5C2RQN3</accession>
<evidence type="ECO:0000256" key="2">
    <source>
        <dbReference type="ARBA" id="ARBA00022723"/>
    </source>
</evidence>
<dbReference type="Gene3D" id="2.60.120.650">
    <property type="entry name" value="Cupin"/>
    <property type="match status" value="1"/>
</dbReference>
<dbReference type="GO" id="GO:0032454">
    <property type="term" value="F:histone H3K9 demethylase activity"/>
    <property type="evidence" value="ECO:0007669"/>
    <property type="project" value="InterPro"/>
</dbReference>
<dbReference type="InterPro" id="IPR045109">
    <property type="entry name" value="LSDs-like"/>
</dbReference>
<dbReference type="PROSITE" id="PS51184">
    <property type="entry name" value="JMJC"/>
    <property type="match status" value="1"/>
</dbReference>
<sequence length="371" mass="41851">QDTLFRSLWHLNIPIIVRGLHTQMQGSWTPTSFIRTHGAEPVIMLKSGGLPSERVSVKSFFQEFMRSDVDRGCAVKVKDWPPSASFEQEFKQNYDAFMQAVPMPSHTRYDGFHNLIAHYGIPPPHIASLRPNVGPKVYIATPDTSREGSTRLHLDVASAVNILPWTSSGDPSLTGAEWYIFDPDDLKPLRAYLRSKRHADYDSQGTEDPIHAQQTFLDERMLEELSLLGVRPYKIEQCLGDAVFIPAGAAHQVSNVQACIKVACDFLSIDGVLQSRNIVQDFRRDKLPDVLQLDVVLWDTWSSLCFHAANASQRPQDTNLTRHERNNKRQRETPRGGISSATDPLRSYLCPVSSCSQSRRFVQLIGVFNHL</sequence>
<dbReference type="EMBL" id="ML122321">
    <property type="protein sequence ID" value="RPD53490.1"/>
    <property type="molecule type" value="Genomic_DNA"/>
</dbReference>
<dbReference type="PANTHER" id="PTHR12549">
    <property type="entry name" value="JMJC DOMAIN-CONTAINING HISTONE DEMETHYLATION PROTEIN"/>
    <property type="match status" value="1"/>
</dbReference>
<dbReference type="GO" id="GO:0031490">
    <property type="term" value="F:chromatin DNA binding"/>
    <property type="evidence" value="ECO:0007669"/>
    <property type="project" value="TreeGrafter"/>
</dbReference>
<feature type="non-terminal residue" evidence="6">
    <location>
        <position position="1"/>
    </location>
</feature>
<dbReference type="GO" id="GO:0006357">
    <property type="term" value="P:regulation of transcription by RNA polymerase II"/>
    <property type="evidence" value="ECO:0007669"/>
    <property type="project" value="TreeGrafter"/>
</dbReference>
<dbReference type="GO" id="GO:0003712">
    <property type="term" value="F:transcription coregulator activity"/>
    <property type="evidence" value="ECO:0007669"/>
    <property type="project" value="TreeGrafter"/>
</dbReference>
<evidence type="ECO:0000313" key="7">
    <source>
        <dbReference type="Proteomes" id="UP000313359"/>
    </source>
</evidence>
<feature type="domain" description="JmjC" evidence="5">
    <location>
        <begin position="104"/>
        <end position="283"/>
    </location>
</feature>
<reference evidence="6" key="1">
    <citation type="journal article" date="2018" name="Genome Biol. Evol.">
        <title>Genomics and development of Lentinus tigrinus, a white-rot wood-decaying mushroom with dimorphic fruiting bodies.</title>
        <authorList>
            <person name="Wu B."/>
            <person name="Xu Z."/>
            <person name="Knudson A."/>
            <person name="Carlson A."/>
            <person name="Chen N."/>
            <person name="Kovaka S."/>
            <person name="LaButti K."/>
            <person name="Lipzen A."/>
            <person name="Pennachio C."/>
            <person name="Riley R."/>
            <person name="Schakwitz W."/>
            <person name="Umezawa K."/>
            <person name="Ohm R.A."/>
            <person name="Grigoriev I.V."/>
            <person name="Nagy L.G."/>
            <person name="Gibbons J."/>
            <person name="Hibbett D."/>
        </authorList>
    </citation>
    <scope>NUCLEOTIDE SEQUENCE [LARGE SCALE GENOMIC DNA]</scope>
    <source>
        <strain evidence="6">ALCF2SS1-6</strain>
    </source>
</reference>
<keyword evidence="7" id="KW-1185">Reference proteome</keyword>
<organism evidence="6 7">
    <name type="scientific">Lentinus tigrinus ALCF2SS1-6</name>
    <dbReference type="NCBI Taxonomy" id="1328759"/>
    <lineage>
        <taxon>Eukaryota</taxon>
        <taxon>Fungi</taxon>
        <taxon>Dikarya</taxon>
        <taxon>Basidiomycota</taxon>
        <taxon>Agaricomycotina</taxon>
        <taxon>Agaricomycetes</taxon>
        <taxon>Polyporales</taxon>
        <taxon>Polyporaceae</taxon>
        <taxon>Lentinus</taxon>
    </lineage>
</organism>
<dbReference type="PANTHER" id="PTHR12549:SF38">
    <property type="entry name" value="JMJC DOMAIN-CONTAINING HISTONE DEMETHYLASE 2, ISOFORM A"/>
    <property type="match status" value="1"/>
</dbReference>
<evidence type="ECO:0000259" key="5">
    <source>
        <dbReference type="PROSITE" id="PS51184"/>
    </source>
</evidence>
<keyword evidence="2" id="KW-0479">Metal-binding</keyword>
<dbReference type="GO" id="GO:0000785">
    <property type="term" value="C:chromatin"/>
    <property type="evidence" value="ECO:0007669"/>
    <property type="project" value="TreeGrafter"/>
</dbReference>
<dbReference type="SMART" id="SM00558">
    <property type="entry name" value="JmjC"/>
    <property type="match status" value="1"/>
</dbReference>
<comment type="subcellular location">
    <subcellularLocation>
        <location evidence="1">Nucleus</location>
    </subcellularLocation>
</comment>
<dbReference type="AlphaFoldDB" id="A0A5C2RQN3"/>
<feature type="compositionally biased region" description="Basic and acidic residues" evidence="4">
    <location>
        <begin position="320"/>
        <end position="334"/>
    </location>
</feature>
<dbReference type="Proteomes" id="UP000313359">
    <property type="component" value="Unassembled WGS sequence"/>
</dbReference>
<dbReference type="OrthoDB" id="1667110at2759"/>
<name>A0A5C2RQN3_9APHY</name>
<feature type="region of interest" description="Disordered" evidence="4">
    <location>
        <begin position="315"/>
        <end position="342"/>
    </location>
</feature>
<dbReference type="InterPro" id="IPR003347">
    <property type="entry name" value="JmjC_dom"/>
</dbReference>
<evidence type="ECO:0000256" key="3">
    <source>
        <dbReference type="ARBA" id="ARBA00023242"/>
    </source>
</evidence>